<evidence type="ECO:0000313" key="9">
    <source>
        <dbReference type="Proteomes" id="UP001153365"/>
    </source>
</evidence>
<dbReference type="Pfam" id="PF02779">
    <property type="entry name" value="Transket_pyr"/>
    <property type="match status" value="1"/>
</dbReference>
<dbReference type="GO" id="GO:0016624">
    <property type="term" value="F:oxidoreductase activity, acting on the aldehyde or oxo group of donors, disulfide as acceptor"/>
    <property type="evidence" value="ECO:0007669"/>
    <property type="project" value="InterPro"/>
</dbReference>
<dbReference type="InterPro" id="IPR005475">
    <property type="entry name" value="Transketolase-like_Pyr-bd"/>
</dbReference>
<keyword evidence="9" id="KW-1185">Reference proteome</keyword>
<feature type="compositionally biased region" description="Polar residues" evidence="5">
    <location>
        <begin position="1"/>
        <end position="35"/>
    </location>
</feature>
<feature type="compositionally biased region" description="Low complexity" evidence="5">
    <location>
        <begin position="36"/>
        <end position="61"/>
    </location>
</feature>
<keyword evidence="4" id="KW-0786">Thiamine pyrophosphate</keyword>
<evidence type="ECO:0000256" key="4">
    <source>
        <dbReference type="ARBA" id="ARBA00023052"/>
    </source>
</evidence>
<comment type="cofactor">
    <cofactor evidence="1">
        <name>thiamine diphosphate</name>
        <dbReference type="ChEBI" id="CHEBI:58937"/>
    </cofactor>
</comment>
<keyword evidence="6" id="KW-0812">Transmembrane</keyword>
<organism evidence="8 9">
    <name type="scientific">Phakopsora pachyrhizi</name>
    <name type="common">Asian soybean rust disease fungus</name>
    <dbReference type="NCBI Taxonomy" id="170000"/>
    <lineage>
        <taxon>Eukaryota</taxon>
        <taxon>Fungi</taxon>
        <taxon>Dikarya</taxon>
        <taxon>Basidiomycota</taxon>
        <taxon>Pucciniomycotina</taxon>
        <taxon>Pucciniomycetes</taxon>
        <taxon>Pucciniales</taxon>
        <taxon>Phakopsoraceae</taxon>
        <taxon>Phakopsora</taxon>
    </lineage>
</organism>
<feature type="transmembrane region" description="Helical" evidence="6">
    <location>
        <begin position="105"/>
        <end position="127"/>
    </location>
</feature>
<dbReference type="GO" id="GO:0030976">
    <property type="term" value="F:thiamine pyrophosphate binding"/>
    <property type="evidence" value="ECO:0007669"/>
    <property type="project" value="InterPro"/>
</dbReference>
<evidence type="ECO:0000256" key="1">
    <source>
        <dbReference type="ARBA" id="ARBA00001964"/>
    </source>
</evidence>
<keyword evidence="6" id="KW-1133">Transmembrane helix</keyword>
<dbReference type="Proteomes" id="UP001153365">
    <property type="component" value="Unassembled WGS sequence"/>
</dbReference>
<dbReference type="InterPro" id="IPR045864">
    <property type="entry name" value="aa-tRNA-synth_II/BPL/LPL"/>
</dbReference>
<dbReference type="PANTHER" id="PTHR23152">
    <property type="entry name" value="2-OXOGLUTARATE DEHYDROGENASE"/>
    <property type="match status" value="1"/>
</dbReference>
<dbReference type="GO" id="GO:0006091">
    <property type="term" value="P:generation of precursor metabolites and energy"/>
    <property type="evidence" value="ECO:0007669"/>
    <property type="project" value="UniProtKB-ARBA"/>
</dbReference>
<dbReference type="Gene3D" id="3.30.930.10">
    <property type="entry name" value="Bira Bifunctional Protein, Domain 2"/>
    <property type="match status" value="1"/>
</dbReference>
<evidence type="ECO:0000313" key="8">
    <source>
        <dbReference type="EMBL" id="CAH7682776.1"/>
    </source>
</evidence>
<keyword evidence="3" id="KW-0560">Oxidoreductase</keyword>
<evidence type="ECO:0000259" key="7">
    <source>
        <dbReference type="Pfam" id="PF02779"/>
    </source>
</evidence>
<comment type="caution">
    <text evidence="8">The sequence shown here is derived from an EMBL/GenBank/DDBJ whole genome shotgun (WGS) entry which is preliminary data.</text>
</comment>
<dbReference type="InterPro" id="IPR011603">
    <property type="entry name" value="2oxoglutarate_DH_E1"/>
</dbReference>
<dbReference type="SUPFAM" id="SSF52518">
    <property type="entry name" value="Thiamin diphosphate-binding fold (THDP-binding)"/>
    <property type="match status" value="1"/>
</dbReference>
<dbReference type="Gene3D" id="3.40.50.12470">
    <property type="match status" value="1"/>
</dbReference>
<protein>
    <submittedName>
        <fullName evidence="8">Transketolase, pyrimidine binding domain-domain-containing protein</fullName>
    </submittedName>
</protein>
<feature type="region of interest" description="Disordered" evidence="5">
    <location>
        <begin position="1"/>
        <end position="83"/>
    </location>
</feature>
<evidence type="ECO:0000256" key="6">
    <source>
        <dbReference type="SAM" id="Phobius"/>
    </source>
</evidence>
<dbReference type="InterPro" id="IPR029061">
    <property type="entry name" value="THDP-binding"/>
</dbReference>
<evidence type="ECO:0000256" key="2">
    <source>
        <dbReference type="ARBA" id="ARBA00006936"/>
    </source>
</evidence>
<gene>
    <name evidence="8" type="ORF">PPACK8108_LOCUS15878</name>
</gene>
<proteinExistence type="inferred from homology"/>
<keyword evidence="6" id="KW-0472">Membrane</keyword>
<reference evidence="8" key="1">
    <citation type="submission" date="2022-06" db="EMBL/GenBank/DDBJ databases">
        <authorList>
            <consortium name="SYNGENTA / RWTH Aachen University"/>
        </authorList>
    </citation>
    <scope>NUCLEOTIDE SEQUENCE</scope>
</reference>
<comment type="similarity">
    <text evidence="2">Belongs to the alpha-ketoglutarate dehydrogenase family.</text>
</comment>
<name>A0AAV0B9I3_PHAPC</name>
<sequence length="397" mass="43512">MNTDTSITLGADHSQMSNYHLDPSSIQSTDLTSHTLRSPISSSSNNNHQSNLLSLTSQSNLKAPDHTNNTSNPRKHSSSPSLLRDGSNRLEISWLHRFQFSKDQYALLILLSIQTVMVISILSATVAKIQRDIQMMNPQLKTISTYLTVVGKAPGDSEAFNNQISEESRPDTLADRCHLVLRGETSSAILKICSAMLDAFRESYNKLSIIEVTPPCMVQTQLSELASSGSDPEVDQVIKGIIDLLPAVQQNMLKLELDIHPPVSHNSLTLSDKNGILAEIDYSKAEALAFRTILEEGYDIRLSGQDSGQGAFSQRHALLADQVVEGRTIVPLNQLSAKNSQPGNLEIVNSPLSKYAVLGFELGLSYLTSRLCLTFWEAQFGDFVNTAQVAVKSSIDQ</sequence>
<dbReference type="EMBL" id="CALTRL010004282">
    <property type="protein sequence ID" value="CAH7682776.1"/>
    <property type="molecule type" value="Genomic_DNA"/>
</dbReference>
<evidence type="ECO:0000256" key="3">
    <source>
        <dbReference type="ARBA" id="ARBA00023002"/>
    </source>
</evidence>
<feature type="domain" description="Transketolase-like pyrimidine-binding" evidence="7">
    <location>
        <begin position="279"/>
        <end position="392"/>
    </location>
</feature>
<dbReference type="AlphaFoldDB" id="A0AAV0B9I3"/>
<accession>A0AAV0B9I3</accession>
<dbReference type="PANTHER" id="PTHR23152:SF4">
    <property type="entry name" value="2-OXOADIPATE DEHYDROGENASE COMPLEX COMPONENT E1"/>
    <property type="match status" value="1"/>
</dbReference>
<evidence type="ECO:0000256" key="5">
    <source>
        <dbReference type="SAM" id="MobiDB-lite"/>
    </source>
</evidence>